<keyword evidence="5" id="KW-1185">Reference proteome</keyword>
<proteinExistence type="predicted"/>
<keyword evidence="2" id="KW-0732">Signal</keyword>
<accession>A0A5R9BBY0</accession>
<feature type="domain" description="PepSY" evidence="3">
    <location>
        <begin position="96"/>
        <end position="149"/>
    </location>
</feature>
<name>A0A5R9BBY0_9MICC</name>
<dbReference type="AlphaFoldDB" id="A0A5R9BBY0"/>
<organism evidence="4 5">
    <name type="scientific">Nesterenkonia salmonea</name>
    <dbReference type="NCBI Taxonomy" id="1804987"/>
    <lineage>
        <taxon>Bacteria</taxon>
        <taxon>Bacillati</taxon>
        <taxon>Actinomycetota</taxon>
        <taxon>Actinomycetes</taxon>
        <taxon>Micrococcales</taxon>
        <taxon>Micrococcaceae</taxon>
        <taxon>Nesterenkonia</taxon>
    </lineage>
</organism>
<evidence type="ECO:0000256" key="2">
    <source>
        <dbReference type="SAM" id="SignalP"/>
    </source>
</evidence>
<comment type="caution">
    <text evidence="4">The sequence shown here is derived from an EMBL/GenBank/DDBJ whole genome shotgun (WGS) entry which is preliminary data.</text>
</comment>
<dbReference type="EMBL" id="VAVZ01000025">
    <property type="protein sequence ID" value="TLP96045.1"/>
    <property type="molecule type" value="Genomic_DNA"/>
</dbReference>
<dbReference type="InterPro" id="IPR025711">
    <property type="entry name" value="PepSY"/>
</dbReference>
<dbReference type="Gene3D" id="3.10.450.40">
    <property type="match status" value="2"/>
</dbReference>
<gene>
    <name evidence="4" type="ORF">FEF26_09655</name>
</gene>
<evidence type="ECO:0000256" key="1">
    <source>
        <dbReference type="SAM" id="MobiDB-lite"/>
    </source>
</evidence>
<feature type="compositionally biased region" description="Acidic residues" evidence="1">
    <location>
        <begin position="52"/>
        <end position="85"/>
    </location>
</feature>
<feature type="signal peptide" evidence="2">
    <location>
        <begin position="1"/>
        <end position="31"/>
    </location>
</feature>
<feature type="domain" description="PepSY" evidence="3">
    <location>
        <begin position="166"/>
        <end position="219"/>
    </location>
</feature>
<dbReference type="Proteomes" id="UP000310458">
    <property type="component" value="Unassembled WGS sequence"/>
</dbReference>
<dbReference type="Pfam" id="PF03413">
    <property type="entry name" value="PepSY"/>
    <property type="match status" value="2"/>
</dbReference>
<feature type="region of interest" description="Disordered" evidence="1">
    <location>
        <begin position="31"/>
        <end position="91"/>
    </location>
</feature>
<dbReference type="RefSeq" id="WP_138253330.1">
    <property type="nucleotide sequence ID" value="NZ_VAVZ01000025.1"/>
</dbReference>
<evidence type="ECO:0000259" key="3">
    <source>
        <dbReference type="Pfam" id="PF03413"/>
    </source>
</evidence>
<sequence length="221" mass="23633">MTTNSHSPLHRSTFGIVSVTAAAALALSACAPEDDSPATEDTAQVEDSPAPETEETTTETDETDSPEDTDDAAEETEDADAEDTGADAAGDHPVYQAIDAALAEYPDGVVTEFEDNTDEDGYVEVFIYDGSTEWELEVDSETFEIIDTEDDGIDADDEQEAQAVEIDIAEALRTAEEESGGSPKDGELDTESGAVVWEFEMDNDVEVYVDVATGEVVRVDN</sequence>
<dbReference type="OrthoDB" id="4964923at2"/>
<feature type="chain" id="PRO_5038548174" description="PepSY domain-containing protein" evidence="2">
    <location>
        <begin position="32"/>
        <end position="221"/>
    </location>
</feature>
<evidence type="ECO:0000313" key="4">
    <source>
        <dbReference type="EMBL" id="TLP96045.1"/>
    </source>
</evidence>
<evidence type="ECO:0000313" key="5">
    <source>
        <dbReference type="Proteomes" id="UP000310458"/>
    </source>
</evidence>
<reference evidence="4 5" key="1">
    <citation type="submission" date="2019-05" db="EMBL/GenBank/DDBJ databases">
        <title>Nesterenkonia sp. GY074 isolated from the Southern Atlantic Ocean.</title>
        <authorList>
            <person name="Zhang G."/>
        </authorList>
    </citation>
    <scope>NUCLEOTIDE SEQUENCE [LARGE SCALE GENOMIC DNA]</scope>
    <source>
        <strain evidence="4 5">GY074</strain>
    </source>
</reference>
<protein>
    <recommendedName>
        <fullName evidence="3">PepSY domain-containing protein</fullName>
    </recommendedName>
</protein>